<dbReference type="Gene3D" id="3.60.21.10">
    <property type="match status" value="1"/>
</dbReference>
<dbReference type="SUPFAM" id="SSF56300">
    <property type="entry name" value="Metallo-dependent phosphatases"/>
    <property type="match status" value="1"/>
</dbReference>
<dbReference type="GO" id="GO:0008663">
    <property type="term" value="F:2',3'-cyclic-nucleotide 2'-phosphodiesterase activity"/>
    <property type="evidence" value="ECO:0007669"/>
    <property type="project" value="TreeGrafter"/>
</dbReference>
<feature type="domain" description="Calcineurin-like phosphoesterase" evidence="1">
    <location>
        <begin position="91"/>
        <end position="286"/>
    </location>
</feature>
<dbReference type="Proteomes" id="UP000626844">
    <property type="component" value="Unassembled WGS sequence"/>
</dbReference>
<dbReference type="GO" id="GO:0030145">
    <property type="term" value="F:manganese ion binding"/>
    <property type="evidence" value="ECO:0007669"/>
    <property type="project" value="TreeGrafter"/>
</dbReference>
<dbReference type="PANTHER" id="PTHR16509:SF1">
    <property type="entry name" value="MANGANESE-DEPENDENT ADP-RIBOSE_CDP-ALCOHOL DIPHOSPHATASE"/>
    <property type="match status" value="1"/>
</dbReference>
<comment type="caution">
    <text evidence="2">The sequence shown here is derived from an EMBL/GenBank/DDBJ whole genome shotgun (WGS) entry which is preliminary data.</text>
</comment>
<evidence type="ECO:0000259" key="1">
    <source>
        <dbReference type="Pfam" id="PF00149"/>
    </source>
</evidence>
<protein>
    <submittedName>
        <fullName evidence="2">Metallophosphoesterase</fullName>
    </submittedName>
</protein>
<evidence type="ECO:0000313" key="3">
    <source>
        <dbReference type="Proteomes" id="UP000626844"/>
    </source>
</evidence>
<dbReference type="GO" id="GO:0047734">
    <property type="term" value="F:CDP-glycerol diphosphatase activity"/>
    <property type="evidence" value="ECO:0007669"/>
    <property type="project" value="TreeGrafter"/>
</dbReference>
<organism evidence="2 3">
    <name type="scientific">Metabacillus arenae</name>
    <dbReference type="NCBI Taxonomy" id="2771434"/>
    <lineage>
        <taxon>Bacteria</taxon>
        <taxon>Bacillati</taxon>
        <taxon>Bacillota</taxon>
        <taxon>Bacilli</taxon>
        <taxon>Bacillales</taxon>
        <taxon>Bacillaceae</taxon>
        <taxon>Metabacillus</taxon>
    </lineage>
</organism>
<proteinExistence type="predicted"/>
<evidence type="ECO:0000313" key="2">
    <source>
        <dbReference type="EMBL" id="MBD1382977.1"/>
    </source>
</evidence>
<gene>
    <name evidence="2" type="ORF">IC621_22510</name>
</gene>
<dbReference type="InterPro" id="IPR029052">
    <property type="entry name" value="Metallo-depent_PP-like"/>
</dbReference>
<dbReference type="Pfam" id="PF00149">
    <property type="entry name" value="Metallophos"/>
    <property type="match status" value="1"/>
</dbReference>
<dbReference type="EMBL" id="JACXAI010000040">
    <property type="protein sequence ID" value="MBD1382977.1"/>
    <property type="molecule type" value="Genomic_DNA"/>
</dbReference>
<dbReference type="InterPro" id="IPR004843">
    <property type="entry name" value="Calcineurin-like_PHP"/>
</dbReference>
<reference evidence="2" key="1">
    <citation type="submission" date="2020-09" db="EMBL/GenBank/DDBJ databases">
        <title>A novel bacterium of genus Bacillus, isolated from South China Sea.</title>
        <authorList>
            <person name="Huang H."/>
            <person name="Mo K."/>
            <person name="Hu Y."/>
        </authorList>
    </citation>
    <scope>NUCLEOTIDE SEQUENCE</scope>
    <source>
        <strain evidence="2">IB182487</strain>
    </source>
</reference>
<dbReference type="GO" id="GO:0047631">
    <property type="term" value="F:ADP-ribose diphosphatase activity"/>
    <property type="evidence" value="ECO:0007669"/>
    <property type="project" value="TreeGrafter"/>
</dbReference>
<name>A0A926NS69_9BACI</name>
<dbReference type="AlphaFoldDB" id="A0A926NS69"/>
<dbReference type="RefSeq" id="WP_191161688.1">
    <property type="nucleotide sequence ID" value="NZ_JACXAI010000040.1"/>
</dbReference>
<dbReference type="PANTHER" id="PTHR16509">
    <property type="match status" value="1"/>
</dbReference>
<accession>A0A926NS69</accession>
<sequence length="352" mass="39828">MKNDEQKQVHKDIFEKRMDRRDFIQQTTKIAGVTFGLSLINPLGSVPVRAESVVAKSRVSVSLSNKKPSFQFGLVADAQYADIDSKGTRFYRASLDKLTEAVKTFNEHDLKFTVQLGDLIDRNESSFSKILPIYNKVNGPKYHVLGNHDYAMDAKSVANLLGMQNFYYDFGYDGWRFIVIDTNDLSTYANPIDSEKYRQSQNIYEVLKWSGAENAQTWNGGVGSDQMTWLRDVLKKSAQAGEKVVVIGHAPISPLNVHNAWNDEALVKELESAGNVAAYFNGHNHAGNYAEKNGIHYVNFKGMVETADTNAFSIVRVYHDRLEIKGFDREENRVLKIKQKRKTAIAKMVYHA</sequence>
<keyword evidence="3" id="KW-1185">Reference proteome</keyword>